<dbReference type="EMBL" id="JAVDXT010000005">
    <property type="protein sequence ID" value="MDR7379671.1"/>
    <property type="molecule type" value="Genomic_DNA"/>
</dbReference>
<dbReference type="PANTHER" id="PTHR35936">
    <property type="entry name" value="MEMBRANE-BOUND LYTIC MUREIN TRANSGLYCOSYLASE F"/>
    <property type="match status" value="1"/>
</dbReference>
<name>A0ABU2CEE4_9BURK</name>
<accession>A0ABU2CEE4</accession>
<organism evidence="4 5">
    <name type="scientific">Rhodoferax ferrireducens</name>
    <dbReference type="NCBI Taxonomy" id="192843"/>
    <lineage>
        <taxon>Bacteria</taxon>
        <taxon>Pseudomonadati</taxon>
        <taxon>Pseudomonadota</taxon>
        <taxon>Betaproteobacteria</taxon>
        <taxon>Burkholderiales</taxon>
        <taxon>Comamonadaceae</taxon>
        <taxon>Rhodoferax</taxon>
    </lineage>
</organism>
<sequence>MAKGKRVPLSHSLRLWLSAMLAITVVSHVAYAEDLVLVAADSRPTAYIANGKPTGILVDVVTEAFRRSGQSIKIQLMPWARCLAEVRDGNVDGIFSVFKLPEREAFLAYTDIPVITQVEVFFVHTDSKIQFNGNLTALSNHKVGVIRDTSYGPEIDKLVKNGTWPKVTYTSSVDSLVAMLAAKRIDISPSYRAVFLDAAKQAGSIGKIRELTPAVESIPSYLAFNKKRDYTQTIVKFNKALASMKTDKSFDAIYAKYLN</sequence>
<evidence type="ECO:0000259" key="3">
    <source>
        <dbReference type="SMART" id="SM00062"/>
    </source>
</evidence>
<dbReference type="Proteomes" id="UP001180487">
    <property type="component" value="Unassembled WGS sequence"/>
</dbReference>
<dbReference type="Pfam" id="PF00497">
    <property type="entry name" value="SBP_bac_3"/>
    <property type="match status" value="1"/>
</dbReference>
<evidence type="ECO:0000256" key="2">
    <source>
        <dbReference type="SAM" id="SignalP"/>
    </source>
</evidence>
<keyword evidence="5" id="KW-1185">Reference proteome</keyword>
<dbReference type="RefSeq" id="WP_310376466.1">
    <property type="nucleotide sequence ID" value="NZ_JAVDXT010000005.1"/>
</dbReference>
<reference evidence="4 5" key="1">
    <citation type="submission" date="2023-07" db="EMBL/GenBank/DDBJ databases">
        <title>Sorghum-associated microbial communities from plants grown in Nebraska, USA.</title>
        <authorList>
            <person name="Schachtman D."/>
        </authorList>
    </citation>
    <scope>NUCLEOTIDE SEQUENCE [LARGE SCALE GENOMIC DNA]</scope>
    <source>
        <strain evidence="4 5">BE313</strain>
    </source>
</reference>
<feature type="signal peptide" evidence="2">
    <location>
        <begin position="1"/>
        <end position="32"/>
    </location>
</feature>
<evidence type="ECO:0000313" key="5">
    <source>
        <dbReference type="Proteomes" id="UP001180487"/>
    </source>
</evidence>
<dbReference type="PANTHER" id="PTHR35936:SF25">
    <property type="entry name" value="ABC TRANSPORTER SUBSTRATE-BINDING PROTEIN"/>
    <property type="match status" value="1"/>
</dbReference>
<feature type="domain" description="Solute-binding protein family 3/N-terminal" evidence="3">
    <location>
        <begin position="35"/>
        <end position="259"/>
    </location>
</feature>
<proteinExistence type="predicted"/>
<evidence type="ECO:0000256" key="1">
    <source>
        <dbReference type="ARBA" id="ARBA00022729"/>
    </source>
</evidence>
<dbReference type="SMART" id="SM00062">
    <property type="entry name" value="PBPb"/>
    <property type="match status" value="1"/>
</dbReference>
<feature type="chain" id="PRO_5047022252" evidence="2">
    <location>
        <begin position="33"/>
        <end position="259"/>
    </location>
</feature>
<gene>
    <name evidence="4" type="ORF">J2X19_004367</name>
</gene>
<evidence type="ECO:0000313" key="4">
    <source>
        <dbReference type="EMBL" id="MDR7379671.1"/>
    </source>
</evidence>
<dbReference type="Gene3D" id="3.40.190.10">
    <property type="entry name" value="Periplasmic binding protein-like II"/>
    <property type="match status" value="2"/>
</dbReference>
<comment type="caution">
    <text evidence="4">The sequence shown here is derived from an EMBL/GenBank/DDBJ whole genome shotgun (WGS) entry which is preliminary data.</text>
</comment>
<dbReference type="SUPFAM" id="SSF53850">
    <property type="entry name" value="Periplasmic binding protein-like II"/>
    <property type="match status" value="1"/>
</dbReference>
<keyword evidence="1 2" id="KW-0732">Signal</keyword>
<dbReference type="InterPro" id="IPR001638">
    <property type="entry name" value="Solute-binding_3/MltF_N"/>
</dbReference>
<protein>
    <submittedName>
        <fullName evidence="4">Polar amino acid transport system substrate-binding protein</fullName>
    </submittedName>
</protein>